<accession>A0A8J2ZAB2</accession>
<organism evidence="1 2">
    <name type="scientific">Caldovatus sediminis</name>
    <dbReference type="NCBI Taxonomy" id="2041189"/>
    <lineage>
        <taxon>Bacteria</taxon>
        <taxon>Pseudomonadati</taxon>
        <taxon>Pseudomonadota</taxon>
        <taxon>Alphaproteobacteria</taxon>
        <taxon>Acetobacterales</taxon>
        <taxon>Roseomonadaceae</taxon>
        <taxon>Caldovatus</taxon>
    </lineage>
</organism>
<evidence type="ECO:0000313" key="1">
    <source>
        <dbReference type="EMBL" id="GGG28360.1"/>
    </source>
</evidence>
<evidence type="ECO:0000313" key="2">
    <source>
        <dbReference type="Proteomes" id="UP000597507"/>
    </source>
</evidence>
<dbReference type="AlphaFoldDB" id="A0A8J2ZAB2"/>
<sequence>MDAFDDVCREAGYHWAAAELLAIAEGVVARWAPHEAPAARRAAAERVARARRRLV</sequence>
<dbReference type="Proteomes" id="UP000597507">
    <property type="component" value="Unassembled WGS sequence"/>
</dbReference>
<keyword evidence="2" id="KW-1185">Reference proteome</keyword>
<proteinExistence type="predicted"/>
<reference evidence="1 2" key="1">
    <citation type="journal article" date="2014" name="Int. J. Syst. Evol. Microbiol.">
        <title>Complete genome sequence of Corynebacterium casei LMG S-19264T (=DSM 44701T), isolated from a smear-ripened cheese.</title>
        <authorList>
            <consortium name="US DOE Joint Genome Institute (JGI-PGF)"/>
            <person name="Walter F."/>
            <person name="Albersmeier A."/>
            <person name="Kalinowski J."/>
            <person name="Ruckert C."/>
        </authorList>
    </citation>
    <scope>NUCLEOTIDE SEQUENCE [LARGE SCALE GENOMIC DNA]</scope>
    <source>
        <strain evidence="1 2">CGMCC 1.16330</strain>
    </source>
</reference>
<name>A0A8J2ZAB2_9PROT</name>
<gene>
    <name evidence="1" type="ORF">GCM10010964_15340</name>
</gene>
<dbReference type="EMBL" id="BMKS01000004">
    <property type="protein sequence ID" value="GGG28360.1"/>
    <property type="molecule type" value="Genomic_DNA"/>
</dbReference>
<protein>
    <submittedName>
        <fullName evidence="1">Uncharacterized protein</fullName>
    </submittedName>
</protein>
<comment type="caution">
    <text evidence="1">The sequence shown here is derived from an EMBL/GenBank/DDBJ whole genome shotgun (WGS) entry which is preliminary data.</text>
</comment>